<evidence type="ECO:0000256" key="1">
    <source>
        <dbReference type="ARBA" id="ARBA00022527"/>
    </source>
</evidence>
<dbReference type="InterPro" id="IPR050267">
    <property type="entry name" value="Anti-sigma-factor_SerPK"/>
</dbReference>
<dbReference type="EMBL" id="FRAU01000006">
    <property type="protein sequence ID" value="SHK79827.1"/>
    <property type="molecule type" value="Genomic_DNA"/>
</dbReference>
<gene>
    <name evidence="3" type="ORF">SAMN04488087_2005</name>
</gene>
<keyword evidence="3" id="KW-0808">Transferase</keyword>
<name>A0A1M6VE53_9BACT</name>
<keyword evidence="1" id="KW-0723">Serine/threonine-protein kinase</keyword>
<feature type="domain" description="Histidine kinase/HSP90-like ATPase" evidence="2">
    <location>
        <begin position="26"/>
        <end position="152"/>
    </location>
</feature>
<dbReference type="SUPFAM" id="SSF55874">
    <property type="entry name" value="ATPase domain of HSP90 chaperone/DNA topoisomerase II/histidine kinase"/>
    <property type="match status" value="1"/>
</dbReference>
<reference evidence="4" key="1">
    <citation type="submission" date="2016-11" db="EMBL/GenBank/DDBJ databases">
        <authorList>
            <person name="Varghese N."/>
            <person name="Submissions S."/>
        </authorList>
    </citation>
    <scope>NUCLEOTIDE SEQUENCE [LARGE SCALE GENOMIC DNA]</scope>
    <source>
        <strain evidence="4">DSM 22212</strain>
    </source>
</reference>
<evidence type="ECO:0000259" key="2">
    <source>
        <dbReference type="Pfam" id="PF13581"/>
    </source>
</evidence>
<dbReference type="CDD" id="cd16936">
    <property type="entry name" value="HATPase_RsbW-like"/>
    <property type="match status" value="1"/>
</dbReference>
<dbReference type="AlphaFoldDB" id="A0A1M6VE53"/>
<organism evidence="3 4">
    <name type="scientific">Rhodothermus profundi</name>
    <dbReference type="NCBI Taxonomy" id="633813"/>
    <lineage>
        <taxon>Bacteria</taxon>
        <taxon>Pseudomonadati</taxon>
        <taxon>Rhodothermota</taxon>
        <taxon>Rhodothermia</taxon>
        <taxon>Rhodothermales</taxon>
        <taxon>Rhodothermaceae</taxon>
        <taxon>Rhodothermus</taxon>
    </lineage>
</organism>
<accession>A0A1M6VE53</accession>
<dbReference type="Pfam" id="PF13581">
    <property type="entry name" value="HATPase_c_2"/>
    <property type="match status" value="1"/>
</dbReference>
<evidence type="ECO:0000313" key="4">
    <source>
        <dbReference type="Proteomes" id="UP000185812"/>
    </source>
</evidence>
<keyword evidence="4" id="KW-1185">Reference proteome</keyword>
<protein>
    <submittedName>
        <fullName evidence="3">Serine/threonine-protein kinase RsbW</fullName>
    </submittedName>
</protein>
<dbReference type="STRING" id="633813.SAMN04488087_2005"/>
<dbReference type="Proteomes" id="UP000185812">
    <property type="component" value="Unassembled WGS sequence"/>
</dbReference>
<keyword evidence="3" id="KW-0418">Kinase</keyword>
<evidence type="ECO:0000313" key="3">
    <source>
        <dbReference type="EMBL" id="SHK79827.1"/>
    </source>
</evidence>
<proteinExistence type="predicted"/>
<dbReference type="PANTHER" id="PTHR35526:SF3">
    <property type="entry name" value="ANTI-SIGMA-F FACTOR RSBW"/>
    <property type="match status" value="1"/>
</dbReference>
<sequence length="167" mass="18901">MENVRRCPPHKRLEQAVSRALYTLRIPSATRYLQTVRRFVERHARAAGLSEEAIEQLKLAVDEACTNIIKHAYKGRPDRPIDIAVLIEPDRFIVRIRDQGEAFDPAHYRAPDLPTLIRQRQGGGLGVRLIRQLMDEVTYQSRGAYNEVRLIKYLASSGTALPPSASA</sequence>
<dbReference type="InterPro" id="IPR003594">
    <property type="entry name" value="HATPase_dom"/>
</dbReference>
<dbReference type="GO" id="GO:0004674">
    <property type="term" value="F:protein serine/threonine kinase activity"/>
    <property type="evidence" value="ECO:0007669"/>
    <property type="project" value="UniProtKB-KW"/>
</dbReference>
<dbReference type="InterPro" id="IPR036890">
    <property type="entry name" value="HATPase_C_sf"/>
</dbReference>
<dbReference type="Gene3D" id="3.30.565.10">
    <property type="entry name" value="Histidine kinase-like ATPase, C-terminal domain"/>
    <property type="match status" value="1"/>
</dbReference>
<dbReference type="PANTHER" id="PTHR35526">
    <property type="entry name" value="ANTI-SIGMA-F FACTOR RSBW-RELATED"/>
    <property type="match status" value="1"/>
</dbReference>